<dbReference type="Pfam" id="PF00224">
    <property type="entry name" value="PK"/>
    <property type="match status" value="1"/>
</dbReference>
<dbReference type="Gene3D" id="3.40.1380.20">
    <property type="entry name" value="Pyruvate kinase, C-terminal domain"/>
    <property type="match status" value="1"/>
</dbReference>
<feature type="domain" description="Pyruvate kinase barrel" evidence="16">
    <location>
        <begin position="4"/>
        <end position="324"/>
    </location>
</feature>
<evidence type="ECO:0000256" key="10">
    <source>
        <dbReference type="ARBA" id="ARBA00022840"/>
    </source>
</evidence>
<dbReference type="NCBIfam" id="TIGR01064">
    <property type="entry name" value="pyruv_kin"/>
    <property type="match status" value="1"/>
</dbReference>
<evidence type="ECO:0000256" key="12">
    <source>
        <dbReference type="ARBA" id="ARBA00023152"/>
    </source>
</evidence>
<dbReference type="GO" id="GO:0030955">
    <property type="term" value="F:potassium ion binding"/>
    <property type="evidence" value="ECO:0007669"/>
    <property type="project" value="UniProtKB-UniRule"/>
</dbReference>
<dbReference type="NCBIfam" id="NF004978">
    <property type="entry name" value="PRK06354.1"/>
    <property type="match status" value="1"/>
</dbReference>
<name>A0A1G2QC15_9BACT</name>
<dbReference type="InterPro" id="IPR015806">
    <property type="entry name" value="Pyrv_Knase_insert_dom_sf"/>
</dbReference>
<dbReference type="InterPro" id="IPR011037">
    <property type="entry name" value="Pyrv_Knase-like_insert_dom_sf"/>
</dbReference>
<comment type="caution">
    <text evidence="18">The sequence shown here is derived from an EMBL/GenBank/DDBJ whole genome shotgun (WGS) entry which is preliminary data.</text>
</comment>
<evidence type="ECO:0000256" key="15">
    <source>
        <dbReference type="RuleBase" id="RU000504"/>
    </source>
</evidence>
<keyword evidence="8" id="KW-0547">Nucleotide-binding</keyword>
<gene>
    <name evidence="18" type="ORF">A2571_03690</name>
</gene>
<dbReference type="PRINTS" id="PR01050">
    <property type="entry name" value="PYRUVTKNASE"/>
</dbReference>
<sequence length="476" mass="52660">MYRKKTKIVATIGPATQSEVMLSKLLKAGLNIVRLNFSHGDFAEHQAKVDNLKKAIAKTGLPAAVMQDLGGPKIRIGDFSTETITLKPGQKFTITTDKIIGDETRVSVNYAPLPKEVKKGSFILLHDGKKKLEILEIKGNDVICKVIVGGEMKGRRGINLPGAHLSISSLTDKDKKDLEFGIKNKVDFVAFSFVRHPEDIRELRRLLEKAKSKAKIIAKLEDVEGLENLDEIIDLVDGVMVARGDMAIEIGIENVPMVQKMIINKCNQQGKYVITATHMLESMIKNPVPTRAEVSDIANAIFDGTDAIMLSEETTLGDHPVEAVEVMTKVAEKTENHEMYRQMVADMQKLKHESIGERVSDAVTNEAVDIANAVKAKAIIALTNSGFTAKMISRYKPFQPILGFTPNEVTARQLLLSFGVVPVEIKKFKHFHEVLPLIRSHCLKEKLVKKGDKVVISVGYPFGQSIDTNMIMVETI</sequence>
<accession>A0A1G2QC15</accession>
<keyword evidence="9 15" id="KW-0418">Kinase</keyword>
<organism evidence="18 19">
    <name type="scientific">Candidatus Vogelbacteria bacterium RIFOXYD1_FULL_44_32</name>
    <dbReference type="NCBI Taxonomy" id="1802438"/>
    <lineage>
        <taxon>Bacteria</taxon>
        <taxon>Candidatus Vogeliibacteriota</taxon>
    </lineage>
</organism>
<evidence type="ECO:0000259" key="16">
    <source>
        <dbReference type="Pfam" id="PF00224"/>
    </source>
</evidence>
<dbReference type="InterPro" id="IPR040442">
    <property type="entry name" value="Pyrv_kinase-like_dom_sf"/>
</dbReference>
<dbReference type="SUPFAM" id="SSF51621">
    <property type="entry name" value="Phosphoenolpyruvate/pyruvate domain"/>
    <property type="match status" value="1"/>
</dbReference>
<dbReference type="GO" id="GO:0000287">
    <property type="term" value="F:magnesium ion binding"/>
    <property type="evidence" value="ECO:0007669"/>
    <property type="project" value="UniProtKB-UniRule"/>
</dbReference>
<evidence type="ECO:0000256" key="13">
    <source>
        <dbReference type="ARBA" id="ARBA00023317"/>
    </source>
</evidence>
<comment type="pathway">
    <text evidence="3 15">Carbohydrate degradation; glycolysis; pyruvate from D-glyceraldehyde 3-phosphate: step 5/5.</text>
</comment>
<dbReference type="STRING" id="1802438.A2571_03690"/>
<dbReference type="InterPro" id="IPR036918">
    <property type="entry name" value="Pyrv_Knase_C_sf"/>
</dbReference>
<dbReference type="GO" id="GO:0016301">
    <property type="term" value="F:kinase activity"/>
    <property type="evidence" value="ECO:0007669"/>
    <property type="project" value="UniProtKB-KW"/>
</dbReference>
<evidence type="ECO:0000256" key="8">
    <source>
        <dbReference type="ARBA" id="ARBA00022741"/>
    </source>
</evidence>
<feature type="domain" description="Pyruvate kinase C-terminal" evidence="17">
    <location>
        <begin position="361"/>
        <end position="473"/>
    </location>
</feature>
<evidence type="ECO:0000256" key="4">
    <source>
        <dbReference type="ARBA" id="ARBA00008663"/>
    </source>
</evidence>
<keyword evidence="13 18" id="KW-0670">Pyruvate</keyword>
<comment type="similarity">
    <text evidence="4 15">Belongs to the pyruvate kinase family.</text>
</comment>
<dbReference type="Proteomes" id="UP000177043">
    <property type="component" value="Unassembled WGS sequence"/>
</dbReference>
<evidence type="ECO:0000256" key="7">
    <source>
        <dbReference type="ARBA" id="ARBA00022723"/>
    </source>
</evidence>
<dbReference type="SUPFAM" id="SSF50800">
    <property type="entry name" value="PK beta-barrel domain-like"/>
    <property type="match status" value="1"/>
</dbReference>
<dbReference type="FunFam" id="3.20.20.60:FF:000025">
    <property type="entry name" value="Pyruvate kinase"/>
    <property type="match status" value="1"/>
</dbReference>
<keyword evidence="11 15" id="KW-0460">Magnesium</keyword>
<dbReference type="Gene3D" id="3.20.20.60">
    <property type="entry name" value="Phosphoenolpyruvate-binding domains"/>
    <property type="match status" value="1"/>
</dbReference>
<dbReference type="GO" id="GO:0005524">
    <property type="term" value="F:ATP binding"/>
    <property type="evidence" value="ECO:0007669"/>
    <property type="project" value="UniProtKB-KW"/>
</dbReference>
<dbReference type="EMBL" id="MHTJ01000005">
    <property type="protein sequence ID" value="OHA58114.1"/>
    <property type="molecule type" value="Genomic_DNA"/>
</dbReference>
<dbReference type="InterPro" id="IPR015793">
    <property type="entry name" value="Pyrv_Knase_brl"/>
</dbReference>
<dbReference type="FunFam" id="2.40.33.10:FF:000001">
    <property type="entry name" value="Pyruvate kinase"/>
    <property type="match status" value="1"/>
</dbReference>
<evidence type="ECO:0000256" key="14">
    <source>
        <dbReference type="NCBIfam" id="TIGR01064"/>
    </source>
</evidence>
<dbReference type="InterPro" id="IPR015813">
    <property type="entry name" value="Pyrv/PenolPyrv_kinase-like_dom"/>
</dbReference>
<proteinExistence type="inferred from homology"/>
<keyword evidence="12 15" id="KW-0324">Glycolysis</keyword>
<keyword evidence="6 15" id="KW-0808">Transferase</keyword>
<comment type="cofactor">
    <cofactor evidence="1">
        <name>Mg(2+)</name>
        <dbReference type="ChEBI" id="CHEBI:18420"/>
    </cofactor>
</comment>
<dbReference type="NCBIfam" id="NF004491">
    <property type="entry name" value="PRK05826.1"/>
    <property type="match status" value="1"/>
</dbReference>
<evidence type="ECO:0000256" key="1">
    <source>
        <dbReference type="ARBA" id="ARBA00001946"/>
    </source>
</evidence>
<dbReference type="InterPro" id="IPR001697">
    <property type="entry name" value="Pyr_Knase"/>
</dbReference>
<keyword evidence="10" id="KW-0067">ATP-binding</keyword>
<dbReference type="EC" id="2.7.1.40" evidence="5 14"/>
<evidence type="ECO:0000256" key="6">
    <source>
        <dbReference type="ARBA" id="ARBA00022679"/>
    </source>
</evidence>
<dbReference type="InterPro" id="IPR015795">
    <property type="entry name" value="Pyrv_Knase_C"/>
</dbReference>
<evidence type="ECO:0000259" key="17">
    <source>
        <dbReference type="Pfam" id="PF02887"/>
    </source>
</evidence>
<evidence type="ECO:0000313" key="19">
    <source>
        <dbReference type="Proteomes" id="UP000177043"/>
    </source>
</evidence>
<dbReference type="GO" id="GO:0004743">
    <property type="term" value="F:pyruvate kinase activity"/>
    <property type="evidence" value="ECO:0007669"/>
    <property type="project" value="UniProtKB-UniRule"/>
</dbReference>
<evidence type="ECO:0000256" key="2">
    <source>
        <dbReference type="ARBA" id="ARBA00001958"/>
    </source>
</evidence>
<dbReference type="UniPathway" id="UPA00109">
    <property type="reaction ID" value="UER00188"/>
</dbReference>
<dbReference type="SUPFAM" id="SSF52935">
    <property type="entry name" value="PK C-terminal domain-like"/>
    <property type="match status" value="1"/>
</dbReference>
<protein>
    <recommendedName>
        <fullName evidence="5 14">Pyruvate kinase</fullName>
        <ecNumber evidence="5 14">2.7.1.40</ecNumber>
    </recommendedName>
</protein>
<evidence type="ECO:0000256" key="3">
    <source>
        <dbReference type="ARBA" id="ARBA00004997"/>
    </source>
</evidence>
<evidence type="ECO:0000256" key="5">
    <source>
        <dbReference type="ARBA" id="ARBA00012142"/>
    </source>
</evidence>
<reference evidence="18 19" key="1">
    <citation type="journal article" date="2016" name="Nat. Commun.">
        <title>Thousands of microbial genomes shed light on interconnected biogeochemical processes in an aquifer system.</title>
        <authorList>
            <person name="Anantharaman K."/>
            <person name="Brown C.T."/>
            <person name="Hug L.A."/>
            <person name="Sharon I."/>
            <person name="Castelle C.J."/>
            <person name="Probst A.J."/>
            <person name="Thomas B.C."/>
            <person name="Singh A."/>
            <person name="Wilkins M.J."/>
            <person name="Karaoz U."/>
            <person name="Brodie E.L."/>
            <person name="Williams K.H."/>
            <person name="Hubbard S.S."/>
            <person name="Banfield J.F."/>
        </authorList>
    </citation>
    <scope>NUCLEOTIDE SEQUENCE [LARGE SCALE GENOMIC DNA]</scope>
</reference>
<dbReference type="Gene3D" id="2.40.33.10">
    <property type="entry name" value="PK beta-barrel domain-like"/>
    <property type="match status" value="1"/>
</dbReference>
<evidence type="ECO:0000313" key="18">
    <source>
        <dbReference type="EMBL" id="OHA58114.1"/>
    </source>
</evidence>
<comment type="catalytic activity">
    <reaction evidence="15">
        <text>pyruvate + ATP = phosphoenolpyruvate + ADP + H(+)</text>
        <dbReference type="Rhea" id="RHEA:18157"/>
        <dbReference type="ChEBI" id="CHEBI:15361"/>
        <dbReference type="ChEBI" id="CHEBI:15378"/>
        <dbReference type="ChEBI" id="CHEBI:30616"/>
        <dbReference type="ChEBI" id="CHEBI:58702"/>
        <dbReference type="ChEBI" id="CHEBI:456216"/>
        <dbReference type="EC" id="2.7.1.40"/>
    </reaction>
</comment>
<dbReference type="PANTHER" id="PTHR11817">
    <property type="entry name" value="PYRUVATE KINASE"/>
    <property type="match status" value="1"/>
</dbReference>
<comment type="cofactor">
    <cofactor evidence="2">
        <name>K(+)</name>
        <dbReference type="ChEBI" id="CHEBI:29103"/>
    </cofactor>
</comment>
<evidence type="ECO:0000256" key="9">
    <source>
        <dbReference type="ARBA" id="ARBA00022777"/>
    </source>
</evidence>
<keyword evidence="7" id="KW-0479">Metal-binding</keyword>
<dbReference type="AlphaFoldDB" id="A0A1G2QC15"/>
<dbReference type="Pfam" id="PF02887">
    <property type="entry name" value="PK_C"/>
    <property type="match status" value="1"/>
</dbReference>
<evidence type="ECO:0000256" key="11">
    <source>
        <dbReference type="ARBA" id="ARBA00022842"/>
    </source>
</evidence>